<feature type="region of interest" description="Disordered" evidence="1">
    <location>
        <begin position="21"/>
        <end position="52"/>
    </location>
</feature>
<evidence type="ECO:0000256" key="1">
    <source>
        <dbReference type="SAM" id="MobiDB-lite"/>
    </source>
</evidence>
<feature type="compositionally biased region" description="Basic and acidic residues" evidence="1">
    <location>
        <begin position="23"/>
        <end position="40"/>
    </location>
</feature>
<protein>
    <submittedName>
        <fullName evidence="2">Uncharacterized protein</fullName>
    </submittedName>
</protein>
<evidence type="ECO:0000313" key="2">
    <source>
        <dbReference type="EMBL" id="RCK57316.1"/>
    </source>
</evidence>
<reference evidence="2 3" key="1">
    <citation type="submission" date="2018-06" db="EMBL/GenBank/DDBJ databases">
        <title>Whole genome sequencing of Candida tropicalis (genome annotated by CSBL at Korea University).</title>
        <authorList>
            <person name="Ahn J."/>
        </authorList>
    </citation>
    <scope>NUCLEOTIDE SEQUENCE [LARGE SCALE GENOMIC DNA]</scope>
    <source>
        <strain evidence="2 3">ATCC 20962</strain>
    </source>
</reference>
<dbReference type="EMBL" id="QLNQ01000028">
    <property type="protein sequence ID" value="RCK57316.1"/>
    <property type="molecule type" value="Genomic_DNA"/>
</dbReference>
<dbReference type="AlphaFoldDB" id="A0A367XUL9"/>
<comment type="caution">
    <text evidence="2">The sequence shown here is derived from an EMBL/GenBank/DDBJ whole genome shotgun (WGS) entry which is preliminary data.</text>
</comment>
<organism evidence="2 3">
    <name type="scientific">Candida viswanathii</name>
    <dbReference type="NCBI Taxonomy" id="5486"/>
    <lineage>
        <taxon>Eukaryota</taxon>
        <taxon>Fungi</taxon>
        <taxon>Dikarya</taxon>
        <taxon>Ascomycota</taxon>
        <taxon>Saccharomycotina</taxon>
        <taxon>Pichiomycetes</taxon>
        <taxon>Debaryomycetaceae</taxon>
        <taxon>Candida/Lodderomyces clade</taxon>
        <taxon>Candida</taxon>
    </lineage>
</organism>
<gene>
    <name evidence="2" type="ORF">Cantr_06264</name>
</gene>
<name>A0A367XUL9_9ASCO</name>
<evidence type="ECO:0000313" key="3">
    <source>
        <dbReference type="Proteomes" id="UP000253472"/>
    </source>
</evidence>
<sequence>MSSQVNSNKLAINLFKSTLSKRPLSDEKHPLSRSDTRDDAKDDEETDNESLNVLAGSSKYSLDYGSSSLLDDASTRVSVRGPDGKKPFGKTFKRVYKKIFMNKGTGKQGGLVATPSTSIQPQSLSVSVKPTPTRTFIFRGELPSTKSSATSRVFKISIFASFVSMSSLTPSSPSLIAVACLEELQERFLVD</sequence>
<dbReference type="Proteomes" id="UP000253472">
    <property type="component" value="Unassembled WGS sequence"/>
</dbReference>
<proteinExistence type="predicted"/>
<dbReference type="OrthoDB" id="10590345at2759"/>
<accession>A0A367XUL9</accession>
<keyword evidence="3" id="KW-1185">Reference proteome</keyword>